<dbReference type="SUPFAM" id="SSF55785">
    <property type="entry name" value="PYP-like sensor domain (PAS domain)"/>
    <property type="match status" value="1"/>
</dbReference>
<evidence type="ECO:0000256" key="1">
    <source>
        <dbReference type="ARBA" id="ARBA00000085"/>
    </source>
</evidence>
<feature type="domain" description="Histidine kinase" evidence="4">
    <location>
        <begin position="153"/>
        <end position="370"/>
    </location>
</feature>
<accession>A0A1Y6C259</accession>
<protein>
    <recommendedName>
        <fullName evidence="2">histidine kinase</fullName>
        <ecNumber evidence="2">2.7.13.3</ecNumber>
    </recommendedName>
</protein>
<dbReference type="PRINTS" id="PR00344">
    <property type="entry name" value="BCTRLSENSOR"/>
</dbReference>
<dbReference type="Pfam" id="PF00512">
    <property type="entry name" value="HisKA"/>
    <property type="match status" value="1"/>
</dbReference>
<dbReference type="InterPro" id="IPR003594">
    <property type="entry name" value="HATPase_dom"/>
</dbReference>
<dbReference type="CDD" id="cd00082">
    <property type="entry name" value="HisKA"/>
    <property type="match status" value="1"/>
</dbReference>
<keyword evidence="6" id="KW-1185">Reference proteome</keyword>
<gene>
    <name evidence="5" type="ORF">SAMN06296036_111143</name>
</gene>
<dbReference type="InterPro" id="IPR004358">
    <property type="entry name" value="Sig_transdc_His_kin-like_C"/>
</dbReference>
<proteinExistence type="predicted"/>
<dbReference type="CDD" id="cd00130">
    <property type="entry name" value="PAS"/>
    <property type="match status" value="1"/>
</dbReference>
<dbReference type="Proteomes" id="UP000192907">
    <property type="component" value="Unassembled WGS sequence"/>
</dbReference>
<dbReference type="PANTHER" id="PTHR43065">
    <property type="entry name" value="SENSOR HISTIDINE KINASE"/>
    <property type="match status" value="1"/>
</dbReference>
<dbReference type="Pfam" id="PF08448">
    <property type="entry name" value="PAS_4"/>
    <property type="match status" value="1"/>
</dbReference>
<dbReference type="SUPFAM" id="SSF47384">
    <property type="entry name" value="Homodimeric domain of signal transducing histidine kinase"/>
    <property type="match status" value="1"/>
</dbReference>
<dbReference type="Gene3D" id="3.30.450.20">
    <property type="entry name" value="PAS domain"/>
    <property type="match status" value="1"/>
</dbReference>
<dbReference type="OrthoDB" id="5287391at2"/>
<dbReference type="PANTHER" id="PTHR43065:SF42">
    <property type="entry name" value="TWO-COMPONENT SENSOR PPRA"/>
    <property type="match status" value="1"/>
</dbReference>
<evidence type="ECO:0000313" key="5">
    <source>
        <dbReference type="EMBL" id="SMF38212.1"/>
    </source>
</evidence>
<dbReference type="InterPro" id="IPR003661">
    <property type="entry name" value="HisK_dim/P_dom"/>
</dbReference>
<dbReference type="InterPro" id="IPR005467">
    <property type="entry name" value="His_kinase_dom"/>
</dbReference>
<comment type="catalytic activity">
    <reaction evidence="1">
        <text>ATP + protein L-histidine = ADP + protein N-phospho-L-histidine.</text>
        <dbReference type="EC" id="2.7.13.3"/>
    </reaction>
</comment>
<dbReference type="InterPro" id="IPR013656">
    <property type="entry name" value="PAS_4"/>
</dbReference>
<dbReference type="GO" id="GO:0000155">
    <property type="term" value="F:phosphorelay sensor kinase activity"/>
    <property type="evidence" value="ECO:0007669"/>
    <property type="project" value="InterPro"/>
</dbReference>
<dbReference type="SMART" id="SM00091">
    <property type="entry name" value="PAS"/>
    <property type="match status" value="1"/>
</dbReference>
<dbReference type="SMART" id="SM00387">
    <property type="entry name" value="HATPase_c"/>
    <property type="match status" value="1"/>
</dbReference>
<sequence>MVKQFKTLEETIEFVEQLKHRWMATVDAMIDPMIIVTSDYEVKQANKAMSDHSGMEIRTVIGKKCYEVFANRDSPCKGCRVQETMNGKEAQTFELDGVCPGKFHEVLSQPLFDSQGQLEGALQIYRDRTLAKQLQKQLLQSEKLASIGLLAGGIAHEINNPLGGILVFSQLLSREIDKDSPLKEYAVEIESAAQRCKSIVENLLDFARQQPGSHEDTLTPIDLIPCVKSALKFGTVGDTSPDIQITEDYQVEQLLALGNRNKVIQVFLNLIQNAFHAMPDGGMLTITAQVEVIDQIEQGVVEIRDSGLGIPPDELDRIFDPFYTSKEEGQGTGLGLSICHGIAEDMGGTIDVESVVDKGSCFRFIVPLTQNKPMTA</sequence>
<dbReference type="Gene3D" id="1.10.287.130">
    <property type="match status" value="1"/>
</dbReference>
<dbReference type="EMBL" id="FWZT01000011">
    <property type="protein sequence ID" value="SMF38212.1"/>
    <property type="molecule type" value="Genomic_DNA"/>
</dbReference>
<dbReference type="CDD" id="cd00075">
    <property type="entry name" value="HATPase"/>
    <property type="match status" value="1"/>
</dbReference>
<dbReference type="Gene3D" id="3.30.565.10">
    <property type="entry name" value="Histidine kinase-like ATPase, C-terminal domain"/>
    <property type="match status" value="1"/>
</dbReference>
<dbReference type="InterPro" id="IPR036097">
    <property type="entry name" value="HisK_dim/P_sf"/>
</dbReference>
<evidence type="ECO:0000259" key="4">
    <source>
        <dbReference type="PROSITE" id="PS50109"/>
    </source>
</evidence>
<evidence type="ECO:0000256" key="3">
    <source>
        <dbReference type="ARBA" id="ARBA00022553"/>
    </source>
</evidence>
<name>A0A1Y6C259_9BACT</name>
<dbReference type="EC" id="2.7.13.3" evidence="2"/>
<dbReference type="AlphaFoldDB" id="A0A1Y6C259"/>
<dbReference type="InterPro" id="IPR036890">
    <property type="entry name" value="HATPase_C_sf"/>
</dbReference>
<dbReference type="InterPro" id="IPR000014">
    <property type="entry name" value="PAS"/>
</dbReference>
<dbReference type="RefSeq" id="WP_132320008.1">
    <property type="nucleotide sequence ID" value="NZ_FWZT01000011.1"/>
</dbReference>
<dbReference type="SMART" id="SM00388">
    <property type="entry name" value="HisKA"/>
    <property type="match status" value="1"/>
</dbReference>
<dbReference type="NCBIfam" id="TIGR00229">
    <property type="entry name" value="sensory_box"/>
    <property type="match status" value="1"/>
</dbReference>
<dbReference type="InterPro" id="IPR035965">
    <property type="entry name" value="PAS-like_dom_sf"/>
</dbReference>
<evidence type="ECO:0000313" key="6">
    <source>
        <dbReference type="Proteomes" id="UP000192907"/>
    </source>
</evidence>
<evidence type="ECO:0000256" key="2">
    <source>
        <dbReference type="ARBA" id="ARBA00012438"/>
    </source>
</evidence>
<keyword evidence="3" id="KW-0597">Phosphoprotein</keyword>
<reference evidence="6" key="1">
    <citation type="submission" date="2017-04" db="EMBL/GenBank/DDBJ databases">
        <authorList>
            <person name="Varghese N."/>
            <person name="Submissions S."/>
        </authorList>
    </citation>
    <scope>NUCLEOTIDE SEQUENCE [LARGE SCALE GENOMIC DNA]</scope>
    <source>
        <strain evidence="6">RKEM611</strain>
    </source>
</reference>
<dbReference type="SUPFAM" id="SSF55874">
    <property type="entry name" value="ATPase domain of HSP90 chaperone/DNA topoisomerase II/histidine kinase"/>
    <property type="match status" value="1"/>
</dbReference>
<dbReference type="Pfam" id="PF02518">
    <property type="entry name" value="HATPase_c"/>
    <property type="match status" value="1"/>
</dbReference>
<organism evidence="5 6">
    <name type="scientific">Pseudobacteriovorax antillogorgiicola</name>
    <dbReference type="NCBI Taxonomy" id="1513793"/>
    <lineage>
        <taxon>Bacteria</taxon>
        <taxon>Pseudomonadati</taxon>
        <taxon>Bdellovibrionota</taxon>
        <taxon>Oligoflexia</taxon>
        <taxon>Oligoflexales</taxon>
        <taxon>Pseudobacteriovoracaceae</taxon>
        <taxon>Pseudobacteriovorax</taxon>
    </lineage>
</organism>
<dbReference type="PROSITE" id="PS50109">
    <property type="entry name" value="HIS_KIN"/>
    <property type="match status" value="1"/>
</dbReference>
<dbReference type="STRING" id="1513793.SAMN06296036_111143"/>